<dbReference type="Gene3D" id="3.40.50.300">
    <property type="entry name" value="P-loop containing nucleotide triphosphate hydrolases"/>
    <property type="match status" value="1"/>
</dbReference>
<name>A0A9P6AFF2_9AGAM</name>
<sequence>MERDVLGLTSTARGLRVSSSSSLGDAALLCRIVQLALIPRIPLIQALKLRARLRYLKHQHQPILPTCRRTPPLRPTTDTLLEDSRYARFRVLVVGKSGMGNFSVINAVFGVDNLTRTSNDHSTQHDIDQPLTSDDNHRLTLHDSQGFLGGDIKNLKAVQEFIKRKGAERELKDRLYAVWLCCEIPVSGGRVFERRDEILLQDDTNKVPIIVVFTKYDQLVIQKKFSLAESLADDRVERERRAKETATEAAKVSCEKPLNAAASNRHTWTEVSTKDEYKDTIERLINLTMNSIPVPTKATDPKTQAPTGEGTADSESPNLEGWLFVAAQKGSLGTNISASIAVGRHKYWGYMFSGMFTGIPLDECIGVIHDDIVNVWNFNDPNHQARLASVVAQRLTLGPDDASGDRSCEQPADSIIGSAVGVATSAPPSAPYVLPAAIAVALASWAYGIYQRTPGILRYLMGYVIDLIIVMSCLFALVDSRGLDRISPAMVNLVLREYSQCKGSIHEQVKSYVNDTTLPGLRPKRAINQISEPVNGERYKDLHKAVILSALRTLDDKEKWITSI</sequence>
<accession>A0A9P6AFF2</accession>
<dbReference type="AlphaFoldDB" id="A0A9P6AFF2"/>
<dbReference type="InterPro" id="IPR027417">
    <property type="entry name" value="P-loop_NTPase"/>
</dbReference>
<keyword evidence="2" id="KW-0812">Transmembrane</keyword>
<feature type="region of interest" description="Disordered" evidence="1">
    <location>
        <begin position="292"/>
        <end position="317"/>
    </location>
</feature>
<reference evidence="3" key="1">
    <citation type="journal article" date="2020" name="Nat. Commun.">
        <title>Large-scale genome sequencing of mycorrhizal fungi provides insights into the early evolution of symbiotic traits.</title>
        <authorList>
            <person name="Miyauchi S."/>
            <person name="Kiss E."/>
            <person name="Kuo A."/>
            <person name="Drula E."/>
            <person name="Kohler A."/>
            <person name="Sanchez-Garcia M."/>
            <person name="Morin E."/>
            <person name="Andreopoulos B."/>
            <person name="Barry K.W."/>
            <person name="Bonito G."/>
            <person name="Buee M."/>
            <person name="Carver A."/>
            <person name="Chen C."/>
            <person name="Cichocki N."/>
            <person name="Clum A."/>
            <person name="Culley D."/>
            <person name="Crous P.W."/>
            <person name="Fauchery L."/>
            <person name="Girlanda M."/>
            <person name="Hayes R.D."/>
            <person name="Keri Z."/>
            <person name="LaButti K."/>
            <person name="Lipzen A."/>
            <person name="Lombard V."/>
            <person name="Magnuson J."/>
            <person name="Maillard F."/>
            <person name="Murat C."/>
            <person name="Nolan M."/>
            <person name="Ohm R.A."/>
            <person name="Pangilinan J."/>
            <person name="Pereira M.F."/>
            <person name="Perotto S."/>
            <person name="Peter M."/>
            <person name="Pfister S."/>
            <person name="Riley R."/>
            <person name="Sitrit Y."/>
            <person name="Stielow J.B."/>
            <person name="Szollosi G."/>
            <person name="Zifcakova L."/>
            <person name="Stursova M."/>
            <person name="Spatafora J.W."/>
            <person name="Tedersoo L."/>
            <person name="Vaario L.M."/>
            <person name="Yamada A."/>
            <person name="Yan M."/>
            <person name="Wang P."/>
            <person name="Xu J."/>
            <person name="Bruns T."/>
            <person name="Baldrian P."/>
            <person name="Vilgalys R."/>
            <person name="Dunand C."/>
            <person name="Henrissat B."/>
            <person name="Grigoriev I.V."/>
            <person name="Hibbett D."/>
            <person name="Nagy L.G."/>
            <person name="Martin F.M."/>
        </authorList>
    </citation>
    <scope>NUCLEOTIDE SEQUENCE</scope>
    <source>
        <strain evidence="3">UP504</strain>
    </source>
</reference>
<evidence type="ECO:0000313" key="4">
    <source>
        <dbReference type="Proteomes" id="UP000886523"/>
    </source>
</evidence>
<gene>
    <name evidence="3" type="ORF">BS47DRAFT_1401245</name>
</gene>
<keyword evidence="2" id="KW-1133">Transmembrane helix</keyword>
<protein>
    <recommendedName>
        <fullName evidence="5">G domain-containing protein</fullName>
    </recommendedName>
</protein>
<evidence type="ECO:0000256" key="2">
    <source>
        <dbReference type="SAM" id="Phobius"/>
    </source>
</evidence>
<dbReference type="SUPFAM" id="SSF52540">
    <property type="entry name" value="P-loop containing nucleoside triphosphate hydrolases"/>
    <property type="match status" value="1"/>
</dbReference>
<feature type="transmembrane region" description="Helical" evidence="2">
    <location>
        <begin position="457"/>
        <end position="478"/>
    </location>
</feature>
<dbReference type="CDD" id="cd00882">
    <property type="entry name" value="Ras_like_GTPase"/>
    <property type="match status" value="1"/>
</dbReference>
<evidence type="ECO:0000313" key="3">
    <source>
        <dbReference type="EMBL" id="KAF9504587.1"/>
    </source>
</evidence>
<dbReference type="Proteomes" id="UP000886523">
    <property type="component" value="Unassembled WGS sequence"/>
</dbReference>
<evidence type="ECO:0008006" key="5">
    <source>
        <dbReference type="Google" id="ProtNLM"/>
    </source>
</evidence>
<keyword evidence="2" id="KW-0472">Membrane</keyword>
<keyword evidence="4" id="KW-1185">Reference proteome</keyword>
<organism evidence="3 4">
    <name type="scientific">Hydnum rufescens UP504</name>
    <dbReference type="NCBI Taxonomy" id="1448309"/>
    <lineage>
        <taxon>Eukaryota</taxon>
        <taxon>Fungi</taxon>
        <taxon>Dikarya</taxon>
        <taxon>Basidiomycota</taxon>
        <taxon>Agaricomycotina</taxon>
        <taxon>Agaricomycetes</taxon>
        <taxon>Cantharellales</taxon>
        <taxon>Hydnaceae</taxon>
        <taxon>Hydnum</taxon>
    </lineage>
</organism>
<dbReference type="OrthoDB" id="391988at2759"/>
<proteinExistence type="predicted"/>
<evidence type="ECO:0000256" key="1">
    <source>
        <dbReference type="SAM" id="MobiDB-lite"/>
    </source>
</evidence>
<dbReference type="EMBL" id="MU129211">
    <property type="protein sequence ID" value="KAF9504587.1"/>
    <property type="molecule type" value="Genomic_DNA"/>
</dbReference>
<comment type="caution">
    <text evidence="3">The sequence shown here is derived from an EMBL/GenBank/DDBJ whole genome shotgun (WGS) entry which is preliminary data.</text>
</comment>
<feature type="transmembrane region" description="Helical" evidence="2">
    <location>
        <begin position="432"/>
        <end position="450"/>
    </location>
</feature>